<dbReference type="InterPro" id="IPR039448">
    <property type="entry name" value="Beta_helix"/>
</dbReference>
<dbReference type="Pfam" id="PF13229">
    <property type="entry name" value="Beta_helix"/>
    <property type="match status" value="1"/>
</dbReference>
<organism evidence="4 5">
    <name type="scientific">Natronomicrosphaera hydrolytica</name>
    <dbReference type="NCBI Taxonomy" id="3242702"/>
    <lineage>
        <taxon>Bacteria</taxon>
        <taxon>Pseudomonadati</taxon>
        <taxon>Planctomycetota</taxon>
        <taxon>Phycisphaerae</taxon>
        <taxon>Phycisphaerales</taxon>
        <taxon>Phycisphaeraceae</taxon>
        <taxon>Natronomicrosphaera</taxon>
    </lineage>
</organism>
<evidence type="ECO:0000259" key="2">
    <source>
        <dbReference type="Pfam" id="PF07602"/>
    </source>
</evidence>
<dbReference type="Proteomes" id="UP001575105">
    <property type="component" value="Unassembled WGS sequence"/>
</dbReference>
<evidence type="ECO:0000313" key="4">
    <source>
        <dbReference type="EMBL" id="MFA9478270.1"/>
    </source>
</evidence>
<proteinExistence type="predicted"/>
<feature type="domain" description="DUF1565" evidence="2">
    <location>
        <begin position="176"/>
        <end position="213"/>
    </location>
</feature>
<keyword evidence="5" id="KW-1185">Reference proteome</keyword>
<evidence type="ECO:0000256" key="1">
    <source>
        <dbReference type="SAM" id="MobiDB-lite"/>
    </source>
</evidence>
<dbReference type="Gene3D" id="2.160.20.10">
    <property type="entry name" value="Single-stranded right-handed beta-helix, Pectin lyase-like"/>
    <property type="match status" value="2"/>
</dbReference>
<name>A0ABV4U524_9BACT</name>
<dbReference type="InterPro" id="IPR011459">
    <property type="entry name" value="DUF1565"/>
</dbReference>
<feature type="domain" description="Right handed beta helix" evidence="3">
    <location>
        <begin position="660"/>
        <end position="776"/>
    </location>
</feature>
<protein>
    <submittedName>
        <fullName evidence="4">Right-handed parallel beta-helix repeat-containing protein</fullName>
    </submittedName>
</protein>
<reference evidence="4 5" key="1">
    <citation type="submission" date="2024-08" db="EMBL/GenBank/DDBJ databases">
        <title>Whole-genome sequencing of halo(alkali)philic microorganisms from hypersaline lakes.</title>
        <authorList>
            <person name="Sorokin D.Y."/>
            <person name="Merkel A.Y."/>
            <person name="Messina E."/>
            <person name="Yakimov M."/>
        </authorList>
    </citation>
    <scope>NUCLEOTIDE SEQUENCE [LARGE SCALE GENOMIC DNA]</scope>
    <source>
        <strain evidence="4 5">AB-hyl4</strain>
    </source>
</reference>
<accession>A0ABV4U524</accession>
<dbReference type="InterPro" id="IPR012334">
    <property type="entry name" value="Pectin_lyas_fold"/>
</dbReference>
<comment type="caution">
    <text evidence="4">The sequence shown here is derived from an EMBL/GenBank/DDBJ whole genome shotgun (WGS) entry which is preliminary data.</text>
</comment>
<dbReference type="RefSeq" id="WP_425345193.1">
    <property type="nucleotide sequence ID" value="NZ_JBGUBD010000004.1"/>
</dbReference>
<sequence length="938" mass="104473">MQRILRAYPSRCTGQYGRWWASSRPRDAGLWLWVLAAFVPACFVLAEPGRLAEPEPSIPHNPRLLPQVITPAGQRFLLSEVDVQIAYDAQADRLVTSHGDWWFINYPLDRIEGLEDLSRDKVAELLFGGAEAAVRNWYIRSRGSSVDEPDAPRGPAPIELTPNPTLIVDGNHPDADDGNTGTADAPLRTIQAAVNRARPGEVIHVYPGVYRESVTSGQRMDVHGRPVQRHGRHGTRDRPIRIEGVRDAQQRMPIISGNDVFPDDAWSPIPEWPGVYRADLFTQRPGTVSLAGKALIEGNAPDALKPDMFHVNRASRAFLRRHVDVNASPSVGELHADRPWRHAKVDADGHLDLHAVFGDEARDAVIWASTWLWIEPSDEAAWNPAFPEPVVRGVEVAGPFRAARMAGTHLDDQVNKYRVWVNGDLVPAITETGSDSPRASWMYGFTDRWRGFPFREGWNHLMFQFDTTTTTHADHGQIDDTLRFHFAPGNVVSAAERPEACSPPNGERRDYVSEYLVWGPVPADGPDHGVYVRLPNDQNPNDVQLDLAARGSGLVTIRNAFTHFRGFEIRHGAQFQQQAQVFIAGEGSLLEGCLVQRSEWTGIEFSVAEQDRDVTATPLVIRNNWIVDVGATGIAGAGAPERTLTATTRDYPYPGNVPLVVEHNTVVNHGRRGVYGAMDAGMKMFDLKHAVIRYNTIRGGYSDFGGIWLDWGHYNNRVEGNLSVNGRASGISLEASPGPLLVANNLVIGLRPGSQWFRAGILAWDTSRVWSIHNTIDGQWDQTKGWQGEVGTRGIYTGNPTQRELHAWGVVQSENHRYFNNLLVGAEHAMQSHKDRHDEGEANYTDRGHGVTPLPAPPEFLLQRPHDYRLHPEQPAEGLGVSNGYTQLVRHDFHGLLRFAEDSHPVGAFRVHRPIPANVHTVVEVEFDDGEMRRRTPH</sequence>
<dbReference type="Pfam" id="PF07602">
    <property type="entry name" value="DUF1565"/>
    <property type="match status" value="1"/>
</dbReference>
<evidence type="ECO:0000259" key="3">
    <source>
        <dbReference type="Pfam" id="PF13229"/>
    </source>
</evidence>
<gene>
    <name evidence="4" type="ORF">ACERK3_08170</name>
</gene>
<dbReference type="SUPFAM" id="SSF51126">
    <property type="entry name" value="Pectin lyase-like"/>
    <property type="match status" value="1"/>
</dbReference>
<dbReference type="InterPro" id="IPR011050">
    <property type="entry name" value="Pectin_lyase_fold/virulence"/>
</dbReference>
<evidence type="ECO:0000313" key="5">
    <source>
        <dbReference type="Proteomes" id="UP001575105"/>
    </source>
</evidence>
<feature type="region of interest" description="Disordered" evidence="1">
    <location>
        <begin position="143"/>
        <end position="164"/>
    </location>
</feature>
<dbReference type="EMBL" id="JBGUBD010000004">
    <property type="protein sequence ID" value="MFA9478270.1"/>
    <property type="molecule type" value="Genomic_DNA"/>
</dbReference>